<protein>
    <recommendedName>
        <fullName evidence="1">DinB-like domain-containing protein</fullName>
    </recommendedName>
</protein>
<feature type="domain" description="DinB-like" evidence="1">
    <location>
        <begin position="13"/>
        <end position="144"/>
    </location>
</feature>
<comment type="caution">
    <text evidence="2">The sequence shown here is derived from an EMBL/GenBank/DDBJ whole genome shotgun (WGS) entry which is preliminary data.</text>
</comment>
<sequence>MKQRHEVLFNQVENYRNYMLHAIENVTSEEAEIIPHHFKNNIRWNMGHIYVDHYLWIEAVTKEKTGIPEQFPTWFGFGSSPKDFTAETPSLEELKLLLREQPTRIKKAYGERLEEEFPPTEMGMHTIEQVLIRTIFHEGMHLQAMLDLKKCIGIYDQR</sequence>
<keyword evidence="3" id="KW-1185">Reference proteome</keyword>
<dbReference type="RefSeq" id="WP_188389425.1">
    <property type="nucleotide sequence ID" value="NZ_BMFK01000003.1"/>
</dbReference>
<dbReference type="AlphaFoldDB" id="A0A917ERZ2"/>
<reference evidence="2" key="2">
    <citation type="submission" date="2020-09" db="EMBL/GenBank/DDBJ databases">
        <authorList>
            <person name="Sun Q."/>
            <person name="Zhou Y."/>
        </authorList>
    </citation>
    <scope>NUCLEOTIDE SEQUENCE</scope>
    <source>
        <strain evidence="2">CGMCC 1.12698</strain>
    </source>
</reference>
<evidence type="ECO:0000313" key="3">
    <source>
        <dbReference type="Proteomes" id="UP000605259"/>
    </source>
</evidence>
<dbReference type="SUPFAM" id="SSF109854">
    <property type="entry name" value="DinB/YfiT-like putative metalloenzymes"/>
    <property type="match status" value="1"/>
</dbReference>
<evidence type="ECO:0000259" key="1">
    <source>
        <dbReference type="Pfam" id="PF12867"/>
    </source>
</evidence>
<organism evidence="2 3">
    <name type="scientific">Priestia taiwanensis</name>
    <dbReference type="NCBI Taxonomy" id="1347902"/>
    <lineage>
        <taxon>Bacteria</taxon>
        <taxon>Bacillati</taxon>
        <taxon>Bacillota</taxon>
        <taxon>Bacilli</taxon>
        <taxon>Bacillales</taxon>
        <taxon>Bacillaceae</taxon>
        <taxon>Priestia</taxon>
    </lineage>
</organism>
<dbReference type="Proteomes" id="UP000605259">
    <property type="component" value="Unassembled WGS sequence"/>
</dbReference>
<name>A0A917ERZ2_9BACI</name>
<dbReference type="InterPro" id="IPR034660">
    <property type="entry name" value="DinB/YfiT-like"/>
</dbReference>
<proteinExistence type="predicted"/>
<dbReference type="EMBL" id="BMFK01000003">
    <property type="protein sequence ID" value="GGE79412.1"/>
    <property type="molecule type" value="Genomic_DNA"/>
</dbReference>
<dbReference type="Gene3D" id="1.20.120.450">
    <property type="entry name" value="dinb family like domain"/>
    <property type="match status" value="1"/>
</dbReference>
<gene>
    <name evidence="2" type="ORF">GCM10007140_31250</name>
</gene>
<dbReference type="Pfam" id="PF12867">
    <property type="entry name" value="DinB_2"/>
    <property type="match status" value="1"/>
</dbReference>
<accession>A0A917ERZ2</accession>
<reference evidence="2" key="1">
    <citation type="journal article" date="2014" name="Int. J. Syst. Evol. Microbiol.">
        <title>Complete genome sequence of Corynebacterium casei LMG S-19264T (=DSM 44701T), isolated from a smear-ripened cheese.</title>
        <authorList>
            <consortium name="US DOE Joint Genome Institute (JGI-PGF)"/>
            <person name="Walter F."/>
            <person name="Albersmeier A."/>
            <person name="Kalinowski J."/>
            <person name="Ruckert C."/>
        </authorList>
    </citation>
    <scope>NUCLEOTIDE SEQUENCE</scope>
    <source>
        <strain evidence="2">CGMCC 1.12698</strain>
    </source>
</reference>
<evidence type="ECO:0000313" key="2">
    <source>
        <dbReference type="EMBL" id="GGE79412.1"/>
    </source>
</evidence>
<dbReference type="InterPro" id="IPR024775">
    <property type="entry name" value="DinB-like"/>
</dbReference>